<feature type="compositionally biased region" description="Basic and acidic residues" evidence="1">
    <location>
        <begin position="1"/>
        <end position="12"/>
    </location>
</feature>
<evidence type="ECO:0000313" key="2">
    <source>
        <dbReference type="EMBL" id="OTF79107.1"/>
    </source>
</evidence>
<dbReference type="OrthoDB" id="443915at2759"/>
<name>A0A1Y3BG09_EURMA</name>
<feature type="non-terminal residue" evidence="2">
    <location>
        <position position="1"/>
    </location>
</feature>
<dbReference type="AlphaFoldDB" id="A0A1Y3BG09"/>
<dbReference type="EMBL" id="MUJZ01024830">
    <property type="protein sequence ID" value="OTF79107.1"/>
    <property type="molecule type" value="Genomic_DNA"/>
</dbReference>
<accession>A0A1Y3BG09</accession>
<dbReference type="Proteomes" id="UP000194236">
    <property type="component" value="Unassembled WGS sequence"/>
</dbReference>
<proteinExistence type="predicted"/>
<feature type="region of interest" description="Disordered" evidence="1">
    <location>
        <begin position="1"/>
        <end position="122"/>
    </location>
</feature>
<evidence type="ECO:0000313" key="3">
    <source>
        <dbReference type="Proteomes" id="UP000194236"/>
    </source>
</evidence>
<gene>
    <name evidence="2" type="ORF">BLA29_012253</name>
</gene>
<evidence type="ECO:0000256" key="1">
    <source>
        <dbReference type="SAM" id="MobiDB-lite"/>
    </source>
</evidence>
<reference evidence="2 3" key="1">
    <citation type="submission" date="2017-03" db="EMBL/GenBank/DDBJ databases">
        <title>Genome Survey of Euroglyphus maynei.</title>
        <authorList>
            <person name="Arlian L.G."/>
            <person name="Morgan M.S."/>
            <person name="Rider S.D."/>
        </authorList>
    </citation>
    <scope>NUCLEOTIDE SEQUENCE [LARGE SCALE GENOMIC DNA]</scope>
    <source>
        <strain evidence="2">Arlian Lab</strain>
        <tissue evidence="2">Whole body</tissue>
    </source>
</reference>
<comment type="caution">
    <text evidence="2">The sequence shown here is derived from an EMBL/GenBank/DDBJ whole genome shotgun (WGS) entry which is preliminary data.</text>
</comment>
<keyword evidence="3" id="KW-1185">Reference proteome</keyword>
<protein>
    <submittedName>
        <fullName evidence="2">Uncharacterized protein</fullName>
    </submittedName>
</protein>
<feature type="non-terminal residue" evidence="2">
    <location>
        <position position="174"/>
    </location>
</feature>
<feature type="compositionally biased region" description="Basic and acidic residues" evidence="1">
    <location>
        <begin position="61"/>
        <end position="72"/>
    </location>
</feature>
<sequence>KVVNDSNDKSSSNDEECIESKSSNPHHDDESDNKSIIANGRINKLSSENHHSSHNIGDSASDTHDESDKTESESDESTSLMTNDRCDWQQQQQQQQQNHSDKNELAKSDNVVSTPSRSPKHLLPKREALTLTFSNVTSTSVRLKWHFNNQNEQLQYCQQGSGGEQHAKRNYIVD</sequence>
<organism evidence="2 3">
    <name type="scientific">Euroglyphus maynei</name>
    <name type="common">Mayne's house dust mite</name>
    <dbReference type="NCBI Taxonomy" id="6958"/>
    <lineage>
        <taxon>Eukaryota</taxon>
        <taxon>Metazoa</taxon>
        <taxon>Ecdysozoa</taxon>
        <taxon>Arthropoda</taxon>
        <taxon>Chelicerata</taxon>
        <taxon>Arachnida</taxon>
        <taxon>Acari</taxon>
        <taxon>Acariformes</taxon>
        <taxon>Sarcoptiformes</taxon>
        <taxon>Astigmata</taxon>
        <taxon>Psoroptidia</taxon>
        <taxon>Analgoidea</taxon>
        <taxon>Pyroglyphidae</taxon>
        <taxon>Pyroglyphinae</taxon>
        <taxon>Euroglyphus</taxon>
    </lineage>
</organism>